<name>A0AA39TUV7_9AGAR</name>
<protein>
    <submittedName>
        <fullName evidence="1">Uncharacterized protein</fullName>
    </submittedName>
</protein>
<dbReference type="EMBL" id="JAUEPR010000100">
    <property type="protein sequence ID" value="KAK0464159.1"/>
    <property type="molecule type" value="Genomic_DNA"/>
</dbReference>
<sequence length="137" mass="15868">MTLFQQLSAHVAGIRTHESEEDLDMDAIDFEEEEVEDPKIEQHAGEERPRQTTIVADVPPSYSLREYTNYAYTKELRTLLLPPMKNVIRRLVIECATDGCDVVRKTRGMSLDDVVQELKDEAAWLDGFDELERRRID</sequence>
<keyword evidence="2" id="KW-1185">Reference proteome</keyword>
<evidence type="ECO:0000313" key="1">
    <source>
        <dbReference type="EMBL" id="KAK0464159.1"/>
    </source>
</evidence>
<dbReference type="AlphaFoldDB" id="A0AA39TUV7"/>
<gene>
    <name evidence="1" type="ORF">IW261DRAFT_1575309</name>
</gene>
<proteinExistence type="predicted"/>
<evidence type="ECO:0000313" key="2">
    <source>
        <dbReference type="Proteomes" id="UP001175227"/>
    </source>
</evidence>
<accession>A0AA39TUV7</accession>
<organism evidence="1 2">
    <name type="scientific">Armillaria novae-zelandiae</name>
    <dbReference type="NCBI Taxonomy" id="153914"/>
    <lineage>
        <taxon>Eukaryota</taxon>
        <taxon>Fungi</taxon>
        <taxon>Dikarya</taxon>
        <taxon>Basidiomycota</taxon>
        <taxon>Agaricomycotina</taxon>
        <taxon>Agaricomycetes</taxon>
        <taxon>Agaricomycetidae</taxon>
        <taxon>Agaricales</taxon>
        <taxon>Marasmiineae</taxon>
        <taxon>Physalacriaceae</taxon>
        <taxon>Armillaria</taxon>
    </lineage>
</organism>
<comment type="caution">
    <text evidence="1">The sequence shown here is derived from an EMBL/GenBank/DDBJ whole genome shotgun (WGS) entry which is preliminary data.</text>
</comment>
<reference evidence="1" key="1">
    <citation type="submission" date="2023-06" db="EMBL/GenBank/DDBJ databases">
        <authorList>
            <consortium name="Lawrence Berkeley National Laboratory"/>
            <person name="Ahrendt S."/>
            <person name="Sahu N."/>
            <person name="Indic B."/>
            <person name="Wong-Bajracharya J."/>
            <person name="Merenyi Z."/>
            <person name="Ke H.-M."/>
            <person name="Monk M."/>
            <person name="Kocsube S."/>
            <person name="Drula E."/>
            <person name="Lipzen A."/>
            <person name="Balint B."/>
            <person name="Henrissat B."/>
            <person name="Andreopoulos B."/>
            <person name="Martin F.M."/>
            <person name="Harder C.B."/>
            <person name="Rigling D."/>
            <person name="Ford K.L."/>
            <person name="Foster G.D."/>
            <person name="Pangilinan J."/>
            <person name="Papanicolaou A."/>
            <person name="Barry K."/>
            <person name="LaButti K."/>
            <person name="Viragh M."/>
            <person name="Koriabine M."/>
            <person name="Yan M."/>
            <person name="Riley R."/>
            <person name="Champramary S."/>
            <person name="Plett K.L."/>
            <person name="Tsai I.J."/>
            <person name="Slot J."/>
            <person name="Sipos G."/>
            <person name="Plett J."/>
            <person name="Nagy L.G."/>
            <person name="Grigoriev I.V."/>
        </authorList>
    </citation>
    <scope>NUCLEOTIDE SEQUENCE</scope>
    <source>
        <strain evidence="1">ICMP 16352</strain>
    </source>
</reference>
<dbReference type="Proteomes" id="UP001175227">
    <property type="component" value="Unassembled WGS sequence"/>
</dbReference>